<dbReference type="Gene3D" id="2.60.200.20">
    <property type="match status" value="1"/>
</dbReference>
<evidence type="ECO:0000256" key="1">
    <source>
        <dbReference type="SAM" id="Coils"/>
    </source>
</evidence>
<keyword evidence="1" id="KW-0175">Coiled coil</keyword>
<dbReference type="EMBL" id="JAWDGP010000590">
    <property type="protein sequence ID" value="KAK3799216.1"/>
    <property type="molecule type" value="Genomic_DNA"/>
</dbReference>
<feature type="compositionally biased region" description="Low complexity" evidence="2">
    <location>
        <begin position="606"/>
        <end position="616"/>
    </location>
</feature>
<protein>
    <recommendedName>
        <fullName evidence="3">FHA domain-containing protein</fullName>
    </recommendedName>
</protein>
<dbReference type="AlphaFoldDB" id="A0AAE1E9H6"/>
<gene>
    <name evidence="4" type="ORF">RRG08_054343</name>
</gene>
<dbReference type="InterPro" id="IPR008984">
    <property type="entry name" value="SMAD_FHA_dom_sf"/>
</dbReference>
<feature type="domain" description="FHA" evidence="3">
    <location>
        <begin position="123"/>
        <end position="179"/>
    </location>
</feature>
<feature type="compositionally biased region" description="Basic and acidic residues" evidence="2">
    <location>
        <begin position="560"/>
        <end position="571"/>
    </location>
</feature>
<feature type="coiled-coil region" evidence="1">
    <location>
        <begin position="421"/>
        <end position="455"/>
    </location>
</feature>
<dbReference type="SUPFAM" id="SSF49879">
    <property type="entry name" value="SMAD/FHA domain"/>
    <property type="match status" value="1"/>
</dbReference>
<evidence type="ECO:0000259" key="3">
    <source>
        <dbReference type="PROSITE" id="PS50006"/>
    </source>
</evidence>
<dbReference type="CDD" id="cd22677">
    <property type="entry name" value="FHA_Kanadaptin"/>
    <property type="match status" value="1"/>
</dbReference>
<feature type="compositionally biased region" description="Basic and acidic residues" evidence="2">
    <location>
        <begin position="655"/>
        <end position="664"/>
    </location>
</feature>
<sequence>MDLVSDSSADIGEFQFNENKKSPESKNDNSSFAIPQLPPGPKKNDYGKSQSQEFKEPSIVIGDQSKKHLQIINQADNSDKLKQTHVPYTEPLWSGKAQENYSFEVLKNGSIIGNVPLSSKPFHVFGRLPSCDVTLEHPSLSRHHAIVQYSVIATETHEKGWYVYDLDSTHGTWLNKKKITPKVYHRLRVGYILKFGGSSRLHILQGPPEDKEEESEMSVTELKEQKDRLDREAQLLRQAEIKEEMERIEADKKAFEDSGCAWGMSDDAEEIGGENPYASLVAENESLYIDDPKKALKGFYDREGCDLPDYQFSEAGPGKHKCTLDLPVDGPNGEDLIAEVVVSGKRKDAVVACALEACRMLDKFGLLRSSTHESRKRKQKKWEEDDFYDSDEDTFLDRTGTIEKKRFQRMKKAGKDEAETYESLLEKYNKVTEQIQDIETRLQKAKAEAEALVSEEMDELDAYMVSIKSGAMDTKTRMQLKGDLMRLKIEEQKLRKLVNIAKPASLPPVKPLSASSSEHSSKRNKLQIHERHFKKADIKTPTQIEVKPDDYEEQDEDEDEHKTGIDQEKKSCRLHNVIENSFHKTSSLSKASSATGTSTPKQKDLVVSNPSSPSNSQFTRPNIKGASLPPTSTGTHRHKRTASHTSSSTAAMLENLEKEQKIAKKDVSNHDYDPDYAMWLPPTGQSGDGRTSLNEKLGY</sequence>
<dbReference type="InterPro" id="IPR000253">
    <property type="entry name" value="FHA_dom"/>
</dbReference>
<evidence type="ECO:0000313" key="4">
    <source>
        <dbReference type="EMBL" id="KAK3799216.1"/>
    </source>
</evidence>
<feature type="region of interest" description="Disordered" evidence="2">
    <location>
        <begin position="676"/>
        <end position="699"/>
    </location>
</feature>
<dbReference type="CDD" id="cd19856">
    <property type="entry name" value="DSRM_Kanadaptin"/>
    <property type="match status" value="1"/>
</dbReference>
<evidence type="ECO:0000256" key="2">
    <source>
        <dbReference type="SAM" id="MobiDB-lite"/>
    </source>
</evidence>
<comment type="caution">
    <text evidence="4">The sequence shown here is derived from an EMBL/GenBank/DDBJ whole genome shotgun (WGS) entry which is preliminary data.</text>
</comment>
<feature type="compositionally biased region" description="Basic and acidic residues" evidence="2">
    <location>
        <begin position="18"/>
        <end position="27"/>
    </location>
</feature>
<dbReference type="PROSITE" id="PS50006">
    <property type="entry name" value="FHA_DOMAIN"/>
    <property type="match status" value="1"/>
</dbReference>
<dbReference type="Pfam" id="PF00498">
    <property type="entry name" value="FHA"/>
    <property type="match status" value="1"/>
</dbReference>
<feature type="compositionally biased region" description="Acidic residues" evidence="2">
    <location>
        <begin position="550"/>
        <end position="559"/>
    </location>
</feature>
<keyword evidence="5" id="KW-1185">Reference proteome</keyword>
<feature type="region of interest" description="Disordered" evidence="2">
    <location>
        <begin position="505"/>
        <end position="572"/>
    </location>
</feature>
<accession>A0AAE1E9H6</accession>
<dbReference type="SMART" id="SM00240">
    <property type="entry name" value="FHA"/>
    <property type="match status" value="1"/>
</dbReference>
<proteinExistence type="predicted"/>
<feature type="compositionally biased region" description="Basic and acidic residues" evidence="2">
    <location>
        <begin position="527"/>
        <end position="538"/>
    </location>
</feature>
<dbReference type="PANTHER" id="PTHR23308">
    <property type="entry name" value="NUCLEAR INHIBITOR OF PROTEIN PHOSPHATASE-1"/>
    <property type="match status" value="1"/>
</dbReference>
<feature type="region of interest" description="Disordered" evidence="2">
    <location>
        <begin position="584"/>
        <end position="664"/>
    </location>
</feature>
<feature type="compositionally biased region" description="Low complexity" evidence="2">
    <location>
        <begin position="584"/>
        <end position="599"/>
    </location>
</feature>
<dbReference type="InterPro" id="IPR050923">
    <property type="entry name" value="Cell_Proc_Reg/RNA_Proc"/>
</dbReference>
<feature type="compositionally biased region" description="Polar residues" evidence="2">
    <location>
        <begin position="683"/>
        <end position="699"/>
    </location>
</feature>
<name>A0AAE1E9H6_9GAST</name>
<feature type="coiled-coil region" evidence="1">
    <location>
        <begin position="212"/>
        <end position="258"/>
    </location>
</feature>
<evidence type="ECO:0000313" key="5">
    <source>
        <dbReference type="Proteomes" id="UP001283361"/>
    </source>
</evidence>
<organism evidence="4 5">
    <name type="scientific">Elysia crispata</name>
    <name type="common">lettuce slug</name>
    <dbReference type="NCBI Taxonomy" id="231223"/>
    <lineage>
        <taxon>Eukaryota</taxon>
        <taxon>Metazoa</taxon>
        <taxon>Spiralia</taxon>
        <taxon>Lophotrochozoa</taxon>
        <taxon>Mollusca</taxon>
        <taxon>Gastropoda</taxon>
        <taxon>Heterobranchia</taxon>
        <taxon>Euthyneura</taxon>
        <taxon>Panpulmonata</taxon>
        <taxon>Sacoglossa</taxon>
        <taxon>Placobranchoidea</taxon>
        <taxon>Plakobranchidae</taxon>
        <taxon>Elysia</taxon>
    </lineage>
</organism>
<feature type="region of interest" description="Disordered" evidence="2">
    <location>
        <begin position="1"/>
        <end position="59"/>
    </location>
</feature>
<dbReference type="Proteomes" id="UP001283361">
    <property type="component" value="Unassembled WGS sequence"/>
</dbReference>
<reference evidence="4" key="1">
    <citation type="journal article" date="2023" name="G3 (Bethesda)">
        <title>A reference genome for the long-term kleptoplast-retaining sea slug Elysia crispata morphotype clarki.</title>
        <authorList>
            <person name="Eastman K.E."/>
            <person name="Pendleton A.L."/>
            <person name="Shaikh M.A."/>
            <person name="Suttiyut T."/>
            <person name="Ogas R."/>
            <person name="Tomko P."/>
            <person name="Gavelis G."/>
            <person name="Widhalm J.R."/>
            <person name="Wisecaver J.H."/>
        </authorList>
    </citation>
    <scope>NUCLEOTIDE SEQUENCE</scope>
    <source>
        <strain evidence="4">ECLA1</strain>
    </source>
</reference>